<feature type="domain" description="Zn(2)-C6 fungal-type" evidence="2">
    <location>
        <begin position="7"/>
        <end position="35"/>
    </location>
</feature>
<dbReference type="InterPro" id="IPR001138">
    <property type="entry name" value="Zn2Cys6_DnaBD"/>
</dbReference>
<dbReference type="PROSITE" id="PS50048">
    <property type="entry name" value="ZN2_CY6_FUNGAL_2"/>
    <property type="match status" value="1"/>
</dbReference>
<accession>A0A7C8IB68</accession>
<dbReference type="SUPFAM" id="SSF57701">
    <property type="entry name" value="Zn2/Cys6 DNA-binding domain"/>
    <property type="match status" value="1"/>
</dbReference>
<dbReference type="Proteomes" id="UP000481861">
    <property type="component" value="Unassembled WGS sequence"/>
</dbReference>
<keyword evidence="1" id="KW-0539">Nucleus</keyword>
<dbReference type="InterPro" id="IPR036864">
    <property type="entry name" value="Zn2-C6_fun-type_DNA-bd_sf"/>
</dbReference>
<dbReference type="InterPro" id="IPR053178">
    <property type="entry name" value="Osmoadaptation_assoc"/>
</dbReference>
<dbReference type="InterPro" id="IPR021858">
    <property type="entry name" value="Fun_TF"/>
</dbReference>
<reference evidence="3 4" key="1">
    <citation type="submission" date="2020-01" db="EMBL/GenBank/DDBJ databases">
        <authorList>
            <consortium name="DOE Joint Genome Institute"/>
            <person name="Haridas S."/>
            <person name="Albert R."/>
            <person name="Binder M."/>
            <person name="Bloem J."/>
            <person name="Labutti K."/>
            <person name="Salamov A."/>
            <person name="Andreopoulos B."/>
            <person name="Baker S.E."/>
            <person name="Barry K."/>
            <person name="Bills G."/>
            <person name="Bluhm B.H."/>
            <person name="Cannon C."/>
            <person name="Castanera R."/>
            <person name="Culley D.E."/>
            <person name="Daum C."/>
            <person name="Ezra D."/>
            <person name="Gonzalez J.B."/>
            <person name="Henrissat B."/>
            <person name="Kuo A."/>
            <person name="Liang C."/>
            <person name="Lipzen A."/>
            <person name="Lutzoni F."/>
            <person name="Magnuson J."/>
            <person name="Mondo S."/>
            <person name="Nolan M."/>
            <person name="Ohm R."/>
            <person name="Pangilinan J."/>
            <person name="Park H.-J.H."/>
            <person name="Ramirez L."/>
            <person name="Alfaro M."/>
            <person name="Sun H."/>
            <person name="Tritt A."/>
            <person name="Yoshinaga Y."/>
            <person name="Zwiers L.-H.L."/>
            <person name="Turgeon B.G."/>
            <person name="Goodwin S.B."/>
            <person name="Spatafora J.W."/>
            <person name="Crous P.W."/>
            <person name="Grigoriev I.V."/>
        </authorList>
    </citation>
    <scope>NUCLEOTIDE SEQUENCE [LARGE SCALE GENOMIC DNA]</scope>
    <source>
        <strain evidence="3 4">CBS 611.86</strain>
    </source>
</reference>
<dbReference type="Pfam" id="PF11951">
    <property type="entry name" value="Fungal_trans_2"/>
    <property type="match status" value="1"/>
</dbReference>
<dbReference type="CDD" id="cd00067">
    <property type="entry name" value="GAL4"/>
    <property type="match status" value="1"/>
</dbReference>
<dbReference type="PANTHER" id="PTHR38111">
    <property type="entry name" value="ZN(2)-C6 FUNGAL-TYPE DOMAIN-CONTAINING PROTEIN-RELATED"/>
    <property type="match status" value="1"/>
</dbReference>
<dbReference type="PROSITE" id="PS00463">
    <property type="entry name" value="ZN2_CY6_FUNGAL_1"/>
    <property type="match status" value="1"/>
</dbReference>
<proteinExistence type="predicted"/>
<dbReference type="OrthoDB" id="4491390at2759"/>
<dbReference type="GO" id="GO:0000981">
    <property type="term" value="F:DNA-binding transcription factor activity, RNA polymerase II-specific"/>
    <property type="evidence" value="ECO:0007669"/>
    <property type="project" value="InterPro"/>
</dbReference>
<comment type="caution">
    <text evidence="3">The sequence shown here is derived from an EMBL/GenBank/DDBJ whole genome shotgun (WGS) entry which is preliminary data.</text>
</comment>
<dbReference type="Gene3D" id="4.10.240.10">
    <property type="entry name" value="Zn(2)-C6 fungal-type DNA-binding domain"/>
    <property type="match status" value="1"/>
</dbReference>
<name>A0A7C8IB68_9PLEO</name>
<dbReference type="SMART" id="SM00066">
    <property type="entry name" value="GAL4"/>
    <property type="match status" value="1"/>
</dbReference>
<dbReference type="GO" id="GO:0008270">
    <property type="term" value="F:zinc ion binding"/>
    <property type="evidence" value="ECO:0007669"/>
    <property type="project" value="InterPro"/>
</dbReference>
<evidence type="ECO:0000313" key="4">
    <source>
        <dbReference type="Proteomes" id="UP000481861"/>
    </source>
</evidence>
<evidence type="ECO:0000313" key="3">
    <source>
        <dbReference type="EMBL" id="KAF2875274.1"/>
    </source>
</evidence>
<protein>
    <recommendedName>
        <fullName evidence="2">Zn(2)-C6 fungal-type domain-containing protein</fullName>
    </recommendedName>
</protein>
<sequence length="511" mass="57072">MPKRSSGCFECRQRKVRCDEARPECNTCVRRGTKCPGYRPTQSFILHTFTEESERPGIIREDENRYRYSNLSQSPEGLSRGGAAVRLHPAHARPVDAPVPRQVSPIAIDRVQHLGNFLQLYLPMREAEMLTPPSALLLSLAATPASRNVFVASLDALSAAQLAVSDKTNVLINRSRSLYGTALSQLMKAISEPERAVENETLLATYLLTLYEVFVGVTAGHGFFFHVQGLLHLLQQRGPASFGHSRLDMQLFHGIRYNSLSIGYNFRKGSMLDSPEWLAVTAKAAKIDPYVSLLDICICIPRILERTDKLAQPSADPAADIERLIDDAKQLAGRAFEWIAHFSRDGPRYSKVDASSIDGFLDKCSDPELFNPVFAFKSFGTANMYCIYWMSMLILQSNTFGLLRRFRALEPKQLMLWDRELAGYADSICRGVPYSCRPAAGYVGRFGTFTPLIVARKYFEAKKAEREIKWCEAVFYGNRVPGLYSPPIEIKGVKIPGLRAQQGVTVAEGGK</sequence>
<dbReference type="PANTHER" id="PTHR38111:SF2">
    <property type="entry name" value="FINGER DOMAIN PROTEIN, PUTATIVE (AFU_ORTHOLOGUE AFUA_1G01560)-RELATED"/>
    <property type="match status" value="1"/>
</dbReference>
<organism evidence="3 4">
    <name type="scientific">Massariosphaeria phaeospora</name>
    <dbReference type="NCBI Taxonomy" id="100035"/>
    <lineage>
        <taxon>Eukaryota</taxon>
        <taxon>Fungi</taxon>
        <taxon>Dikarya</taxon>
        <taxon>Ascomycota</taxon>
        <taxon>Pezizomycotina</taxon>
        <taxon>Dothideomycetes</taxon>
        <taxon>Pleosporomycetidae</taxon>
        <taxon>Pleosporales</taxon>
        <taxon>Pleosporales incertae sedis</taxon>
        <taxon>Massariosphaeria</taxon>
    </lineage>
</organism>
<dbReference type="Pfam" id="PF00172">
    <property type="entry name" value="Zn_clus"/>
    <property type="match status" value="1"/>
</dbReference>
<keyword evidence="4" id="KW-1185">Reference proteome</keyword>
<evidence type="ECO:0000259" key="2">
    <source>
        <dbReference type="PROSITE" id="PS50048"/>
    </source>
</evidence>
<gene>
    <name evidence="3" type="ORF">BDV95DRAFT_312715</name>
</gene>
<evidence type="ECO:0000256" key="1">
    <source>
        <dbReference type="ARBA" id="ARBA00023242"/>
    </source>
</evidence>
<dbReference type="EMBL" id="JAADJZ010000005">
    <property type="protein sequence ID" value="KAF2875274.1"/>
    <property type="molecule type" value="Genomic_DNA"/>
</dbReference>
<dbReference type="AlphaFoldDB" id="A0A7C8IB68"/>